<evidence type="ECO:0008006" key="3">
    <source>
        <dbReference type="Google" id="ProtNLM"/>
    </source>
</evidence>
<evidence type="ECO:0000313" key="1">
    <source>
        <dbReference type="EMBL" id="GFS19764.1"/>
    </source>
</evidence>
<dbReference type="Proteomes" id="UP000762676">
    <property type="component" value="Unassembled WGS sequence"/>
</dbReference>
<organism evidence="1 2">
    <name type="scientific">Elysia marginata</name>
    <dbReference type="NCBI Taxonomy" id="1093978"/>
    <lineage>
        <taxon>Eukaryota</taxon>
        <taxon>Metazoa</taxon>
        <taxon>Spiralia</taxon>
        <taxon>Lophotrochozoa</taxon>
        <taxon>Mollusca</taxon>
        <taxon>Gastropoda</taxon>
        <taxon>Heterobranchia</taxon>
        <taxon>Euthyneura</taxon>
        <taxon>Panpulmonata</taxon>
        <taxon>Sacoglossa</taxon>
        <taxon>Placobranchoidea</taxon>
        <taxon>Plakobranchidae</taxon>
        <taxon>Elysia</taxon>
    </lineage>
</organism>
<sequence length="100" mass="10965">MRSLGEAAREGALRLEKAIDDDDDIADVFEDVLQKSGAGLVKVDRLLLTTRQAAVDLRDVDADKRGEIDDILDQVKRALSANRLVKKAFEKLIEDAGISS</sequence>
<reference evidence="1 2" key="1">
    <citation type="journal article" date="2021" name="Elife">
        <title>Chloroplast acquisition without the gene transfer in kleptoplastic sea slugs, Plakobranchus ocellatus.</title>
        <authorList>
            <person name="Maeda T."/>
            <person name="Takahashi S."/>
            <person name="Yoshida T."/>
            <person name="Shimamura S."/>
            <person name="Takaki Y."/>
            <person name="Nagai Y."/>
            <person name="Toyoda A."/>
            <person name="Suzuki Y."/>
            <person name="Arimoto A."/>
            <person name="Ishii H."/>
            <person name="Satoh N."/>
            <person name="Nishiyama T."/>
            <person name="Hasebe M."/>
            <person name="Maruyama T."/>
            <person name="Minagawa J."/>
            <person name="Obokata J."/>
            <person name="Shigenobu S."/>
        </authorList>
    </citation>
    <scope>NUCLEOTIDE SEQUENCE [LARGE SCALE GENOMIC DNA]</scope>
</reference>
<gene>
    <name evidence="1" type="ORF">ElyMa_006882000</name>
</gene>
<evidence type="ECO:0000313" key="2">
    <source>
        <dbReference type="Proteomes" id="UP000762676"/>
    </source>
</evidence>
<accession>A0AAV4JCK4</accession>
<comment type="caution">
    <text evidence="1">The sequence shown here is derived from an EMBL/GenBank/DDBJ whole genome shotgun (WGS) entry which is preliminary data.</text>
</comment>
<protein>
    <recommendedName>
        <fullName evidence="3">CARD domain-containing protein</fullName>
    </recommendedName>
</protein>
<dbReference type="AlphaFoldDB" id="A0AAV4JCK4"/>
<dbReference type="EMBL" id="BMAT01013766">
    <property type="protein sequence ID" value="GFS19764.1"/>
    <property type="molecule type" value="Genomic_DNA"/>
</dbReference>
<proteinExistence type="predicted"/>
<keyword evidence="2" id="KW-1185">Reference proteome</keyword>
<name>A0AAV4JCK4_9GAST</name>